<organism evidence="3 4">
    <name type="scientific">Marininema halotolerans</name>
    <dbReference type="NCBI Taxonomy" id="1155944"/>
    <lineage>
        <taxon>Bacteria</taxon>
        <taxon>Bacillati</taxon>
        <taxon>Bacillota</taxon>
        <taxon>Bacilli</taxon>
        <taxon>Bacillales</taxon>
        <taxon>Thermoactinomycetaceae</taxon>
        <taxon>Marininema</taxon>
    </lineage>
</organism>
<dbReference type="Pfam" id="PF14742">
    <property type="entry name" value="GDE_N_bis"/>
    <property type="match status" value="1"/>
</dbReference>
<evidence type="ECO:0000313" key="4">
    <source>
        <dbReference type="Proteomes" id="UP000198660"/>
    </source>
</evidence>
<dbReference type="GO" id="GO:0005975">
    <property type="term" value="P:carbohydrate metabolic process"/>
    <property type="evidence" value="ECO:0007669"/>
    <property type="project" value="InterPro"/>
</dbReference>
<keyword evidence="4" id="KW-1185">Reference proteome</keyword>
<evidence type="ECO:0000259" key="2">
    <source>
        <dbReference type="Pfam" id="PF22422"/>
    </source>
</evidence>
<dbReference type="InterPro" id="IPR054491">
    <property type="entry name" value="MGH1-like_GH"/>
</dbReference>
<gene>
    <name evidence="3" type="ORF">SAMN05444972_10291</name>
</gene>
<evidence type="ECO:0000313" key="3">
    <source>
        <dbReference type="EMBL" id="SFS42885.1"/>
    </source>
</evidence>
<reference evidence="4" key="1">
    <citation type="submission" date="2016-10" db="EMBL/GenBank/DDBJ databases">
        <authorList>
            <person name="Varghese N."/>
            <person name="Submissions S."/>
        </authorList>
    </citation>
    <scope>NUCLEOTIDE SEQUENCE [LARGE SCALE GENOMIC DNA]</scope>
    <source>
        <strain evidence="4">DSM 45789</strain>
    </source>
</reference>
<dbReference type="InterPro" id="IPR032856">
    <property type="entry name" value="GDE_N_bis"/>
</dbReference>
<name>A0A1I6PS71_9BACL</name>
<protein>
    <submittedName>
        <fullName evidence="3">Glycogen debranching enzyme (Alpha-1,6-glucosidase)</fullName>
    </submittedName>
</protein>
<dbReference type="InterPro" id="IPR012341">
    <property type="entry name" value="6hp_glycosidase-like_sf"/>
</dbReference>
<evidence type="ECO:0000259" key="1">
    <source>
        <dbReference type="Pfam" id="PF14742"/>
    </source>
</evidence>
<feature type="domain" description="Putative glycogen debranching enzyme N-terminal" evidence="1">
    <location>
        <begin position="17"/>
        <end position="209"/>
    </location>
</feature>
<dbReference type="Proteomes" id="UP000198660">
    <property type="component" value="Unassembled WGS sequence"/>
</dbReference>
<dbReference type="SUPFAM" id="SSF48208">
    <property type="entry name" value="Six-hairpin glycosidases"/>
    <property type="match status" value="1"/>
</dbReference>
<dbReference type="InterPro" id="IPR008928">
    <property type="entry name" value="6-hairpin_glycosidase_sf"/>
</dbReference>
<proteinExistence type="predicted"/>
<dbReference type="OrthoDB" id="9759959at2"/>
<dbReference type="EMBL" id="FPAA01000002">
    <property type="protein sequence ID" value="SFS42885.1"/>
    <property type="molecule type" value="Genomic_DNA"/>
</dbReference>
<sequence>MKRTRVRGRRISVGQVIKDGDLFLFTDDKGDLPRQQGGFGLFRQDTRFLHRLEWSLGEEIPLRTLSVEADGAVSFYRWTQENGLQISGESIQRNTLEITRRRIVYRGVLYETFTFLNRGSKPVAVPLHLQFDADFADREDLWGNEKGGFGQREPVRWLNTGLIFDYLGGDGVQRSLEIQVTPAPDSPGEGGSLRIPLYIEPKIKKKVHLRYYPRIDEESLENFETHVAEEAVRKQMQEWIDQAPKVDSNLHDFNALYLQSVKDTRLLLMDWGEGFIPMTGLPWHAAPSGRWSLIASLQALSVDTEMAKNTVRTLARYQGKRFQPSEGEEPGKIPNQFRFGERSAIEGVSSSYDFTAIDTTALFLICIAQIYRWSGDIQFVREMMPAAQKALDWMDTYGDPGDFGYIAYQPGLESTETDQGWRSEETTSYQQGESLQSPLALIEVQSYVYRAKSLWVELYQQVGNTEEARRLHREAEALKKRFRQDFWSDGGIPVSGLDSNKKPLINDVTSNIGHGLLGGLYDQKDAMRIVERLFERDMFNGWGIRTLSSTAENYNPIHPYHGSIWLHDNAYILMGLQEMGFHVQMNQMIKGLLNATRYVNHYRYPAFFCGYGEEEGVLTSDSWACSPHAGSAGLGFVILQVILGIHPDASRRRLQLSPRLPDGMDRLTVQGLKVGEGYLDVELSRVNGATFLRLIQNTTGWSINCATVS</sequence>
<dbReference type="Gene3D" id="1.50.10.10">
    <property type="match status" value="1"/>
</dbReference>
<accession>A0A1I6PS71</accession>
<dbReference type="AlphaFoldDB" id="A0A1I6PS71"/>
<feature type="domain" description="Mannosylglycerate hydrolase MGH1-like glycoside hydrolase" evidence="2">
    <location>
        <begin position="300"/>
        <end position="595"/>
    </location>
</feature>
<dbReference type="Pfam" id="PF22422">
    <property type="entry name" value="MGH1-like_GH"/>
    <property type="match status" value="1"/>
</dbReference>